<proteinExistence type="predicted"/>
<keyword evidence="1" id="KW-1185">Reference proteome</keyword>
<dbReference type="KEGG" id="osn:115218383"/>
<protein>
    <submittedName>
        <fullName evidence="2">Uncharacterized protein LOC115218383 isoform X1</fullName>
    </submittedName>
</protein>
<organism evidence="1 2">
    <name type="scientific">Octopus sinensis</name>
    <name type="common">East Asian common octopus</name>
    <dbReference type="NCBI Taxonomy" id="2607531"/>
    <lineage>
        <taxon>Eukaryota</taxon>
        <taxon>Metazoa</taxon>
        <taxon>Spiralia</taxon>
        <taxon>Lophotrochozoa</taxon>
        <taxon>Mollusca</taxon>
        <taxon>Cephalopoda</taxon>
        <taxon>Coleoidea</taxon>
        <taxon>Octopodiformes</taxon>
        <taxon>Octopoda</taxon>
        <taxon>Incirrata</taxon>
        <taxon>Octopodidae</taxon>
        <taxon>Octopus</taxon>
    </lineage>
</organism>
<accession>A0A6P7T1Z8</accession>
<evidence type="ECO:0000313" key="1">
    <source>
        <dbReference type="Proteomes" id="UP000515154"/>
    </source>
</evidence>
<sequence>MSNFEQRKEIETTIIKMNAVFYLALVFGLGTCGVVKTEPKINEDEIVATATILKEITEHQVNGEVENSVLDIESQDEKLSTDVFNNDDVKNSEVMRCHWRAVLGNCTLSAPHVALFSVYMRVAKQGLDVSVMYHHREVDSIHMADKSTRFMFFVVLDSSYLLRVTESRRNKSQVTVCFRLRVRHAFSKTFYNFGCTSNIYKVTESQTVVEVTNWNFILSNSLEFDVDTDKTENVENFIESNQNENSLTWHKDV</sequence>
<name>A0A6P7T1Z8_9MOLL</name>
<gene>
    <name evidence="2" type="primary">LOC115218383</name>
</gene>
<dbReference type="RefSeq" id="XP_029644021.1">
    <property type="nucleotide sequence ID" value="XM_029788161.2"/>
</dbReference>
<dbReference type="AlphaFoldDB" id="A0A6P7T1Z8"/>
<evidence type="ECO:0000313" key="2">
    <source>
        <dbReference type="RefSeq" id="XP_029644021.1"/>
    </source>
</evidence>
<reference evidence="2" key="1">
    <citation type="submission" date="2025-08" db="UniProtKB">
        <authorList>
            <consortium name="RefSeq"/>
        </authorList>
    </citation>
    <scope>IDENTIFICATION</scope>
</reference>
<dbReference type="Proteomes" id="UP000515154">
    <property type="component" value="Linkage group LG13"/>
</dbReference>